<name>A0A0L0H5F9_SPIPD</name>
<dbReference type="GeneID" id="27691522"/>
<dbReference type="AlphaFoldDB" id="A0A0L0H5F9"/>
<dbReference type="VEuPathDB" id="FungiDB:SPPG_08353"/>
<protein>
    <submittedName>
        <fullName evidence="8">Uncharacterized protein</fullName>
    </submittedName>
</protein>
<evidence type="ECO:0000256" key="1">
    <source>
        <dbReference type="ARBA" id="ARBA00004138"/>
    </source>
</evidence>
<gene>
    <name evidence="8" type="ORF">SPPG_08353</name>
</gene>
<accession>A0A0L0H5F9</accession>
<organism evidence="8 9">
    <name type="scientific">Spizellomyces punctatus (strain DAOM BR117)</name>
    <dbReference type="NCBI Taxonomy" id="645134"/>
    <lineage>
        <taxon>Eukaryota</taxon>
        <taxon>Fungi</taxon>
        <taxon>Fungi incertae sedis</taxon>
        <taxon>Chytridiomycota</taxon>
        <taxon>Chytridiomycota incertae sedis</taxon>
        <taxon>Chytridiomycetes</taxon>
        <taxon>Spizellomycetales</taxon>
        <taxon>Spizellomycetaceae</taxon>
        <taxon>Spizellomyces</taxon>
    </lineage>
</organism>
<comment type="similarity">
    <text evidence="6">Belongs to the CFAP144 family.</text>
</comment>
<evidence type="ECO:0000256" key="6">
    <source>
        <dbReference type="ARBA" id="ARBA00034777"/>
    </source>
</evidence>
<evidence type="ECO:0000256" key="5">
    <source>
        <dbReference type="ARBA" id="ARBA00023273"/>
    </source>
</evidence>
<sequence>MSTTQAPPANASATNAVFRDAIHAETVRKEMKRYKVYENYMLTPSVEKGLVVTEKPNRVSIQNMEKSLDLDSGKKPGITIDHGQTLPRTTNETYGWDTVPLMRNTDRRFYHPKIETEITKMYGTIISSGGSKGKVKEAQ</sequence>
<dbReference type="OrthoDB" id="446290at2759"/>
<dbReference type="GO" id="GO:0005856">
    <property type="term" value="C:cytoskeleton"/>
    <property type="evidence" value="ECO:0007669"/>
    <property type="project" value="UniProtKB-SubCell"/>
</dbReference>
<dbReference type="RefSeq" id="XP_016604239.1">
    <property type="nucleotide sequence ID" value="XM_016756511.1"/>
</dbReference>
<keyword evidence="9" id="KW-1185">Reference proteome</keyword>
<evidence type="ECO:0000256" key="2">
    <source>
        <dbReference type="ARBA" id="ARBA00004245"/>
    </source>
</evidence>
<dbReference type="InterPro" id="IPR029214">
    <property type="entry name" value="CFAP144"/>
</dbReference>
<dbReference type="InParanoid" id="A0A0L0H5F9"/>
<keyword evidence="3" id="KW-0963">Cytoplasm</keyword>
<dbReference type="OMA" id="EYFWETR"/>
<evidence type="ECO:0000256" key="3">
    <source>
        <dbReference type="ARBA" id="ARBA00022490"/>
    </source>
</evidence>
<dbReference type="STRING" id="645134.A0A0L0H5F9"/>
<evidence type="ECO:0000313" key="8">
    <source>
        <dbReference type="EMBL" id="KNC96199.1"/>
    </source>
</evidence>
<evidence type="ECO:0000256" key="4">
    <source>
        <dbReference type="ARBA" id="ARBA00023212"/>
    </source>
</evidence>
<proteinExistence type="inferred from homology"/>
<dbReference type="PANTHER" id="PTHR33865:SF3">
    <property type="entry name" value="PROTEIN FAM183B"/>
    <property type="match status" value="1"/>
</dbReference>
<comment type="subcellular location">
    <subcellularLocation>
        <location evidence="1">Cell projection</location>
        <location evidence="1">Cilium</location>
    </subcellularLocation>
    <subcellularLocation>
        <location evidence="2">Cytoplasm</location>
        <location evidence="2">Cytoskeleton</location>
    </subcellularLocation>
</comment>
<keyword evidence="5" id="KW-0966">Cell projection</keyword>
<dbReference type="Proteomes" id="UP000053201">
    <property type="component" value="Unassembled WGS sequence"/>
</dbReference>
<reference evidence="8 9" key="1">
    <citation type="submission" date="2009-08" db="EMBL/GenBank/DDBJ databases">
        <title>The Genome Sequence of Spizellomyces punctatus strain DAOM BR117.</title>
        <authorList>
            <consortium name="The Broad Institute Genome Sequencing Platform"/>
            <person name="Russ C."/>
            <person name="Cuomo C."/>
            <person name="Shea T."/>
            <person name="Young S.K."/>
            <person name="Zeng Q."/>
            <person name="Koehrsen M."/>
            <person name="Haas B."/>
            <person name="Borodovsky M."/>
            <person name="Guigo R."/>
            <person name="Alvarado L."/>
            <person name="Berlin A."/>
            <person name="Bochicchio J."/>
            <person name="Borenstein D."/>
            <person name="Chapman S."/>
            <person name="Chen Z."/>
            <person name="Engels R."/>
            <person name="Freedman E."/>
            <person name="Gellesch M."/>
            <person name="Goldberg J."/>
            <person name="Griggs A."/>
            <person name="Gujja S."/>
            <person name="Heiman D."/>
            <person name="Hepburn T."/>
            <person name="Howarth C."/>
            <person name="Jen D."/>
            <person name="Larson L."/>
            <person name="Lewis B."/>
            <person name="Mehta T."/>
            <person name="Park D."/>
            <person name="Pearson M."/>
            <person name="Roberts A."/>
            <person name="Saif S."/>
            <person name="Shenoy N."/>
            <person name="Sisk P."/>
            <person name="Stolte C."/>
            <person name="Sykes S."/>
            <person name="Thomson T."/>
            <person name="Walk T."/>
            <person name="White J."/>
            <person name="Yandava C."/>
            <person name="Burger G."/>
            <person name="Gray M.W."/>
            <person name="Holland P.W.H."/>
            <person name="King N."/>
            <person name="Lang F.B.F."/>
            <person name="Roger A.J."/>
            <person name="Ruiz-Trillo I."/>
            <person name="Lander E."/>
            <person name="Nusbaum C."/>
        </authorList>
    </citation>
    <scope>NUCLEOTIDE SEQUENCE [LARGE SCALE GENOMIC DNA]</scope>
    <source>
        <strain evidence="8 9">DAOM BR117</strain>
    </source>
</reference>
<keyword evidence="4" id="KW-0206">Cytoskeleton</keyword>
<feature type="region of interest" description="Disordered" evidence="7">
    <location>
        <begin position="65"/>
        <end position="86"/>
    </location>
</feature>
<dbReference type="GO" id="GO:0097546">
    <property type="term" value="C:ciliary base"/>
    <property type="evidence" value="ECO:0007669"/>
    <property type="project" value="TreeGrafter"/>
</dbReference>
<dbReference type="Pfam" id="PF14886">
    <property type="entry name" value="FAM183"/>
    <property type="match status" value="1"/>
</dbReference>
<dbReference type="PANTHER" id="PTHR33865">
    <property type="entry name" value="PROTEIN FAM183B"/>
    <property type="match status" value="1"/>
</dbReference>
<evidence type="ECO:0000313" key="9">
    <source>
        <dbReference type="Proteomes" id="UP000053201"/>
    </source>
</evidence>
<evidence type="ECO:0000256" key="7">
    <source>
        <dbReference type="SAM" id="MobiDB-lite"/>
    </source>
</evidence>
<dbReference type="EMBL" id="KQ257470">
    <property type="protein sequence ID" value="KNC96199.1"/>
    <property type="molecule type" value="Genomic_DNA"/>
</dbReference>